<name>A0A0J7YMV4_BETVV</name>
<sequence>GICALMIAESDNLLDEPRKGRAPNFTIPDSRADMQKELQRYMDRNVCCLNRKRGCILKRLRALSEHPTVVRILVLLFELTLFLMTSNVLHIHDIISVLVFVHMVLYVVVCFMPPGYVNSNYAEIESEHRDPAEPGSTATFCARCNRLRPPRSHHCSVCKRCVLMMDHHCDFTQNCCGERNL</sequence>
<comment type="domain">
    <text evidence="8">The DHHC domain is required for palmitoyltransferase activity.</text>
</comment>
<keyword evidence="5 8" id="KW-1133">Transmembrane helix</keyword>
<feature type="transmembrane region" description="Helical" evidence="8">
    <location>
        <begin position="94"/>
        <end position="112"/>
    </location>
</feature>
<dbReference type="PANTHER" id="PTHR12246">
    <property type="entry name" value="PALMITOYLTRANSFERASE ZDHHC16"/>
    <property type="match status" value="1"/>
</dbReference>
<evidence type="ECO:0000256" key="7">
    <source>
        <dbReference type="ARBA" id="ARBA00023315"/>
    </source>
</evidence>
<feature type="domain" description="Palmitoyltransferase DHHC" evidence="9">
    <location>
        <begin position="138"/>
        <end position="180"/>
    </location>
</feature>
<evidence type="ECO:0000259" key="9">
    <source>
        <dbReference type="Pfam" id="PF01529"/>
    </source>
</evidence>
<dbReference type="GO" id="GO:0012505">
    <property type="term" value="C:endomembrane system"/>
    <property type="evidence" value="ECO:0007669"/>
    <property type="project" value="UniProtKB-SubCell"/>
</dbReference>
<evidence type="ECO:0000256" key="5">
    <source>
        <dbReference type="ARBA" id="ARBA00022989"/>
    </source>
</evidence>
<feature type="transmembrane region" description="Helical" evidence="8">
    <location>
        <begin position="68"/>
        <end position="88"/>
    </location>
</feature>
<dbReference type="InterPro" id="IPR001594">
    <property type="entry name" value="Palmitoyltrfase_DHHC"/>
</dbReference>
<dbReference type="PROSITE" id="PS50216">
    <property type="entry name" value="DHHC"/>
    <property type="match status" value="1"/>
</dbReference>
<keyword evidence="4 8" id="KW-0812">Transmembrane</keyword>
<dbReference type="EMBL" id="KQ118964">
    <property type="protein sequence ID" value="KMS64906.1"/>
    <property type="molecule type" value="Genomic_DNA"/>
</dbReference>
<dbReference type="Pfam" id="PF01529">
    <property type="entry name" value="DHHC"/>
    <property type="match status" value="1"/>
</dbReference>
<accession>A0A0J7YMV4</accession>
<comment type="subcellular location">
    <subcellularLocation>
        <location evidence="1">Endomembrane system</location>
        <topology evidence="1">Multi-pass membrane protein</topology>
    </subcellularLocation>
</comment>
<protein>
    <recommendedName>
        <fullName evidence="8">S-acyltransferase</fullName>
        <ecNumber evidence="8">2.3.1.225</ecNumber>
    </recommendedName>
    <alternativeName>
        <fullName evidence="8">Palmitoyltransferase</fullName>
    </alternativeName>
</protein>
<feature type="non-terminal residue" evidence="10">
    <location>
        <position position="181"/>
    </location>
</feature>
<evidence type="ECO:0000313" key="10">
    <source>
        <dbReference type="EMBL" id="KMS64906.1"/>
    </source>
</evidence>
<reference evidence="10 11" key="1">
    <citation type="journal article" date="2014" name="Nature">
        <title>The genome of the recently domesticated crop plant sugar beet (Beta vulgaris).</title>
        <authorList>
            <person name="Dohm J.C."/>
            <person name="Minoche A.E."/>
            <person name="Holtgrawe D."/>
            <person name="Capella-Gutierrez S."/>
            <person name="Zakrzewski F."/>
            <person name="Tafer H."/>
            <person name="Rupp O."/>
            <person name="Sorensen T.R."/>
            <person name="Stracke R."/>
            <person name="Reinhardt R."/>
            <person name="Goesmann A."/>
            <person name="Kraft T."/>
            <person name="Schulz B."/>
            <person name="Stadler P.F."/>
            <person name="Schmidt T."/>
            <person name="Gabaldon T."/>
            <person name="Lehrach H."/>
            <person name="Weisshaar B."/>
            <person name="Himmelbauer H."/>
        </authorList>
    </citation>
    <scope>NUCLEOTIDE SEQUENCE [LARGE SCALE GENOMIC DNA]</scope>
    <source>
        <tissue evidence="10">Taproot</tissue>
    </source>
</reference>
<dbReference type="GO" id="GO:0019706">
    <property type="term" value="F:protein-cysteine S-palmitoyltransferase activity"/>
    <property type="evidence" value="ECO:0007669"/>
    <property type="project" value="UniProtKB-EC"/>
</dbReference>
<keyword evidence="3 8" id="KW-0808">Transferase</keyword>
<comment type="similarity">
    <text evidence="2 8">Belongs to the DHHC palmitoyltransferase family.</text>
</comment>
<keyword evidence="7 8" id="KW-0012">Acyltransferase</keyword>
<dbReference type="OrthoDB" id="331948at2759"/>
<feature type="non-terminal residue" evidence="10">
    <location>
        <position position="1"/>
    </location>
</feature>
<proteinExistence type="inferred from homology"/>
<gene>
    <name evidence="10" type="ORF">BVRB_041430</name>
</gene>
<comment type="catalytic activity">
    <reaction evidence="8">
        <text>L-cysteinyl-[protein] + hexadecanoyl-CoA = S-hexadecanoyl-L-cysteinyl-[protein] + CoA</text>
        <dbReference type="Rhea" id="RHEA:36683"/>
        <dbReference type="Rhea" id="RHEA-COMP:10131"/>
        <dbReference type="Rhea" id="RHEA-COMP:11032"/>
        <dbReference type="ChEBI" id="CHEBI:29950"/>
        <dbReference type="ChEBI" id="CHEBI:57287"/>
        <dbReference type="ChEBI" id="CHEBI:57379"/>
        <dbReference type="ChEBI" id="CHEBI:74151"/>
        <dbReference type="EC" id="2.3.1.225"/>
    </reaction>
</comment>
<evidence type="ECO:0000256" key="2">
    <source>
        <dbReference type="ARBA" id="ARBA00008574"/>
    </source>
</evidence>
<evidence type="ECO:0000313" key="11">
    <source>
        <dbReference type="Proteomes" id="UP000035740"/>
    </source>
</evidence>
<dbReference type="InterPro" id="IPR039859">
    <property type="entry name" value="PFA4/ZDH16/20/ERF2-like"/>
</dbReference>
<evidence type="ECO:0000256" key="3">
    <source>
        <dbReference type="ARBA" id="ARBA00022679"/>
    </source>
</evidence>
<dbReference type="AlphaFoldDB" id="A0A0J7YMV4"/>
<keyword evidence="6 8" id="KW-0472">Membrane</keyword>
<evidence type="ECO:0000256" key="1">
    <source>
        <dbReference type="ARBA" id="ARBA00004127"/>
    </source>
</evidence>
<keyword evidence="11" id="KW-1185">Reference proteome</keyword>
<dbReference type="Proteomes" id="UP000035740">
    <property type="component" value="Unassembled WGS sequence"/>
</dbReference>
<dbReference type="EC" id="2.3.1.225" evidence="8"/>
<evidence type="ECO:0000256" key="6">
    <source>
        <dbReference type="ARBA" id="ARBA00023136"/>
    </source>
</evidence>
<evidence type="ECO:0000256" key="8">
    <source>
        <dbReference type="RuleBase" id="RU079119"/>
    </source>
</evidence>
<evidence type="ECO:0000256" key="4">
    <source>
        <dbReference type="ARBA" id="ARBA00022692"/>
    </source>
</evidence>
<organism evidence="10 11">
    <name type="scientific">Beta vulgaris subsp. vulgaris</name>
    <name type="common">Beet</name>
    <dbReference type="NCBI Taxonomy" id="3555"/>
    <lineage>
        <taxon>Eukaryota</taxon>
        <taxon>Viridiplantae</taxon>
        <taxon>Streptophyta</taxon>
        <taxon>Embryophyta</taxon>
        <taxon>Tracheophyta</taxon>
        <taxon>Spermatophyta</taxon>
        <taxon>Magnoliopsida</taxon>
        <taxon>eudicotyledons</taxon>
        <taxon>Gunneridae</taxon>
        <taxon>Pentapetalae</taxon>
        <taxon>Caryophyllales</taxon>
        <taxon>Chenopodiaceae</taxon>
        <taxon>Betoideae</taxon>
        <taxon>Beta</taxon>
    </lineage>
</organism>